<keyword evidence="1" id="KW-0472">Membrane</keyword>
<sequence length="204" mass="22380">MAWHSFTRLKRNNDGVTVVEFALITPVLLTLLLGAFDIGYSLYARGVLQGAIQKAARDSGLRVNAENAAEMDALVTQAVSQVMDADGENSIVYVRRSYTSFADVGDMEEFIDSDDDNVCDRNEPFEDTNGNNIWDEKGVAGQGGARATVLYSATFRYKRIFPIYRITGGSPFTTLVASTVLRNQPYAEENEAVVTAGHCTTEDE</sequence>
<proteinExistence type="predicted"/>
<feature type="transmembrane region" description="Helical" evidence="1">
    <location>
        <begin position="21"/>
        <end position="43"/>
    </location>
</feature>
<feature type="domain" description="TadE-like" evidence="2">
    <location>
        <begin position="15"/>
        <end position="57"/>
    </location>
</feature>
<dbReference type="InterPro" id="IPR012495">
    <property type="entry name" value="TadE-like_dom"/>
</dbReference>
<accession>A0ABW4MD52</accession>
<name>A0ABW4MD52_9SPHN</name>
<organism evidence="3 4">
    <name type="scientific">Sphingorhabdus buctiana</name>
    <dbReference type="NCBI Taxonomy" id="1508805"/>
    <lineage>
        <taxon>Bacteria</taxon>
        <taxon>Pseudomonadati</taxon>
        <taxon>Pseudomonadota</taxon>
        <taxon>Alphaproteobacteria</taxon>
        <taxon>Sphingomonadales</taxon>
        <taxon>Sphingomonadaceae</taxon>
        <taxon>Sphingorhabdus</taxon>
    </lineage>
</organism>
<dbReference type="RefSeq" id="WP_381512184.1">
    <property type="nucleotide sequence ID" value="NZ_JBHUEL010000004.1"/>
</dbReference>
<dbReference type="Pfam" id="PF07811">
    <property type="entry name" value="TadE"/>
    <property type="match status" value="1"/>
</dbReference>
<evidence type="ECO:0000313" key="4">
    <source>
        <dbReference type="Proteomes" id="UP001597215"/>
    </source>
</evidence>
<keyword evidence="4" id="KW-1185">Reference proteome</keyword>
<keyword evidence="1" id="KW-0812">Transmembrane</keyword>
<protein>
    <submittedName>
        <fullName evidence="3">TadE/TadG family type IV pilus assembly protein</fullName>
    </submittedName>
</protein>
<dbReference type="EMBL" id="JBHUEL010000004">
    <property type="protein sequence ID" value="MFD1766272.1"/>
    <property type="molecule type" value="Genomic_DNA"/>
</dbReference>
<reference evidence="4" key="1">
    <citation type="journal article" date="2019" name="Int. J. Syst. Evol. Microbiol.">
        <title>The Global Catalogue of Microorganisms (GCM) 10K type strain sequencing project: providing services to taxonomists for standard genome sequencing and annotation.</title>
        <authorList>
            <consortium name="The Broad Institute Genomics Platform"/>
            <consortium name="The Broad Institute Genome Sequencing Center for Infectious Disease"/>
            <person name="Wu L."/>
            <person name="Ma J."/>
        </authorList>
    </citation>
    <scope>NUCLEOTIDE SEQUENCE [LARGE SCALE GENOMIC DNA]</scope>
    <source>
        <strain evidence="4">CGMCC 1.12449</strain>
    </source>
</reference>
<evidence type="ECO:0000256" key="1">
    <source>
        <dbReference type="SAM" id="Phobius"/>
    </source>
</evidence>
<dbReference type="Proteomes" id="UP001597215">
    <property type="component" value="Unassembled WGS sequence"/>
</dbReference>
<comment type="caution">
    <text evidence="3">The sequence shown here is derived from an EMBL/GenBank/DDBJ whole genome shotgun (WGS) entry which is preliminary data.</text>
</comment>
<gene>
    <name evidence="3" type="ORF">ACFSAG_05390</name>
</gene>
<keyword evidence="1" id="KW-1133">Transmembrane helix</keyword>
<evidence type="ECO:0000259" key="2">
    <source>
        <dbReference type="Pfam" id="PF07811"/>
    </source>
</evidence>
<evidence type="ECO:0000313" key="3">
    <source>
        <dbReference type="EMBL" id="MFD1766272.1"/>
    </source>
</evidence>